<dbReference type="Pfam" id="PF05199">
    <property type="entry name" value="GMC_oxred_C"/>
    <property type="match status" value="2"/>
</dbReference>
<dbReference type="SUPFAM" id="SSF51905">
    <property type="entry name" value="FAD/NAD(P)-binding domain"/>
    <property type="match status" value="2"/>
</dbReference>
<proteinExistence type="inferred from homology"/>
<evidence type="ECO:0000256" key="2">
    <source>
        <dbReference type="RuleBase" id="RU003968"/>
    </source>
</evidence>
<dbReference type="Gene3D" id="3.30.560.10">
    <property type="entry name" value="Glucose Oxidase, domain 3"/>
    <property type="match status" value="2"/>
</dbReference>
<evidence type="ECO:0000259" key="3">
    <source>
        <dbReference type="PROSITE" id="PS00623"/>
    </source>
</evidence>
<evidence type="ECO:0000256" key="1">
    <source>
        <dbReference type="ARBA" id="ARBA00010790"/>
    </source>
</evidence>
<dbReference type="PANTHER" id="PTHR11552:SF216">
    <property type="entry name" value="GLUCOSE-METHANOL-CHOLINE OXIDOREDUCTASE N-TERMINAL DOMAIN-CONTAINING PROTEIN"/>
    <property type="match status" value="1"/>
</dbReference>
<keyword evidence="2" id="KW-0274">FAD</keyword>
<dbReference type="GO" id="GO:0016614">
    <property type="term" value="F:oxidoreductase activity, acting on CH-OH group of donors"/>
    <property type="evidence" value="ECO:0007669"/>
    <property type="project" value="InterPro"/>
</dbReference>
<gene>
    <name evidence="6" type="primary">CSON008506</name>
</gene>
<accession>A0A336MWG9</accession>
<protein>
    <submittedName>
        <fullName evidence="6">CSON008506 protein</fullName>
    </submittedName>
</protein>
<feature type="domain" description="Glucose-methanol-choline oxidoreductase N-terminal" evidence="4">
    <location>
        <begin position="307"/>
        <end position="321"/>
    </location>
</feature>
<sequence length="1280" mass="143410">MHQSQIIQLIYYILLTYSIECRQSVWQNFFDNYNTAISKSPITDTKKFLSEYDFIIVGAGSGGSVLANRLTEERNWKVLLLESGKEESVITDIPISSAVTGITGYNWGYRSEPVENSCRGLEYGVCNWPKGRALGGSSVVNFLIYTRGNARDYDEWEEAGNYGWGWKDVLYYYKKLENVKIPEFRQSKYRGNNGPLDIELAGFKTPLLDAFFQAGREFGYPVNDPNGESQIGFSQCQATMRLGRRCSASKAYIRPAAKRSNLHISIKSWVTKVVIDPNTKTAIGVEFLKNNRKYFIKAKKEVILAAGAIGSPHLLLLSGVGPADHLQEFDIPVIQNLKVGHNMQDHNSLSSLTFLVNQPVTVSDSTAQNPLNIADYWFNGKGPLTLPGGGEGIAFIKTNFSFLPPEVPDIELVMGPGSLNGDTYGALRKLLGFTDEFYHKVYKDVIEKPAFGMVPVLMRPKSRGYMKLKSKNPFSWPIMQPNYYQHPDDMKIMLQGVKMAVAVAESHPFQRYNAHLLPKAYPGCEHVQFRSDDYWKCLLINYGSSLQHQSGTCKMGPSSDPDAVVNPELQVYGIKGLRVVDASIIPTLPASHTNAVVFMIGEKAADLVKQFWKGQNRTYYDVPDYQNKFKYEHTNINTNKINYNFNDSNNNVRRSFGSSSQQYITKNLYMNIVILWVIYFCQPIYGQALVANIFENIISMMPNRKVREVQGNFKKQYDFIIIGAGSGGSVLANRLSEIHDWNILLLEAGKMESPITDIPISAAMMQTTGYNWGYKSDFIESECKFLEGGVCNLPQGRALGGTSVINFLIHTRGNRRDYDEWGQLGNAGWSYNDVLPYFKKLESTQIQSKIDLKYRGMHGPVTIENPNFKSKILSSFLETGQQMGYKINDPNAKEQLGFSRAQATMKNGGRCSAAKAYLIPIVNRTNLDISSKSWVTKILIDPSLNKAIGVEFIKNKRKIIVKARKEVLLSAGAISSPHLLMLSGIGPAENLKKFQIPVIKNLMVGFNHQDHIYMPGLTFRVNSSVTLNGNEAQNPVNVFNYMFRGEGPLTLPGGAEGIAFIKTNISFIASDQPDIEIVMGPGGVNGDDFGVLRKLAGLTYEFHKRYFGKIINKPAFGLVPVLLKPQSKGRIKLKSKNPFKWPSIKLNLLENKNDIVILIQGIREAIKIGESTPFKKYNSTFWRQQHPGCEKFIFDSDEYWACAIRGYASSLHHHSGTCKMGPITDRESVVNHELKVHGIEGLRVVDASIFPKIPASHTNSIVFMVGEKAADMIKNQNAYV</sequence>
<dbReference type="VEuPathDB" id="VectorBase:CSON008506"/>
<dbReference type="AlphaFoldDB" id="A0A336MWG9"/>
<dbReference type="GO" id="GO:0050660">
    <property type="term" value="F:flavin adenine dinucleotide binding"/>
    <property type="evidence" value="ECO:0007669"/>
    <property type="project" value="InterPro"/>
</dbReference>
<dbReference type="PROSITE" id="PS00623">
    <property type="entry name" value="GMC_OXRED_1"/>
    <property type="match status" value="1"/>
</dbReference>
<dbReference type="PROSITE" id="PS00624">
    <property type="entry name" value="GMC_OXRED_2"/>
    <property type="match status" value="2"/>
</dbReference>
<keyword evidence="2" id="KW-0285">Flavoprotein</keyword>
<comment type="similarity">
    <text evidence="1 2">Belongs to the GMC oxidoreductase family.</text>
</comment>
<dbReference type="InterPro" id="IPR012132">
    <property type="entry name" value="GMC_OxRdtase"/>
</dbReference>
<dbReference type="Pfam" id="PF00732">
    <property type="entry name" value="GMC_oxred_N"/>
    <property type="match status" value="2"/>
</dbReference>
<dbReference type="EMBL" id="UFQS01003210">
    <property type="protein sequence ID" value="SSX15360.1"/>
    <property type="molecule type" value="Genomic_DNA"/>
</dbReference>
<dbReference type="InterPro" id="IPR007867">
    <property type="entry name" value="GMC_OxRtase_C"/>
</dbReference>
<dbReference type="InterPro" id="IPR036188">
    <property type="entry name" value="FAD/NAD-bd_sf"/>
</dbReference>
<reference evidence="5" key="1">
    <citation type="submission" date="2018-04" db="EMBL/GenBank/DDBJ databases">
        <authorList>
            <person name="Go L.Y."/>
            <person name="Mitchell J.A."/>
        </authorList>
    </citation>
    <scope>NUCLEOTIDE SEQUENCE</scope>
    <source>
        <tissue evidence="5">Whole organism</tissue>
    </source>
</reference>
<dbReference type="SUPFAM" id="SSF54373">
    <property type="entry name" value="FAD-linked reductases, C-terminal domain"/>
    <property type="match status" value="2"/>
</dbReference>
<dbReference type="InterPro" id="IPR000172">
    <property type="entry name" value="GMC_OxRdtase_N"/>
</dbReference>
<name>A0A336MWG9_CULSO</name>
<feature type="domain" description="Glucose-methanol-choline oxidoreductase N-terminal" evidence="4">
    <location>
        <begin position="972"/>
        <end position="986"/>
    </location>
</feature>
<evidence type="ECO:0000313" key="5">
    <source>
        <dbReference type="EMBL" id="SSX15360.1"/>
    </source>
</evidence>
<organism evidence="6">
    <name type="scientific">Culicoides sonorensis</name>
    <name type="common">Biting midge</name>
    <dbReference type="NCBI Taxonomy" id="179676"/>
    <lineage>
        <taxon>Eukaryota</taxon>
        <taxon>Metazoa</taxon>
        <taxon>Ecdysozoa</taxon>
        <taxon>Arthropoda</taxon>
        <taxon>Hexapoda</taxon>
        <taxon>Insecta</taxon>
        <taxon>Pterygota</taxon>
        <taxon>Neoptera</taxon>
        <taxon>Endopterygota</taxon>
        <taxon>Diptera</taxon>
        <taxon>Nematocera</taxon>
        <taxon>Chironomoidea</taxon>
        <taxon>Ceratopogonidae</taxon>
        <taxon>Ceratopogoninae</taxon>
        <taxon>Culicoides</taxon>
        <taxon>Monoculicoides</taxon>
    </lineage>
</organism>
<feature type="domain" description="Glucose-methanol-choline oxidoreductase N-terminal" evidence="3">
    <location>
        <begin position="131"/>
        <end position="154"/>
    </location>
</feature>
<reference evidence="6" key="2">
    <citation type="submission" date="2018-07" db="EMBL/GenBank/DDBJ databases">
        <authorList>
            <person name="Quirk P.G."/>
            <person name="Krulwich T.A."/>
        </authorList>
    </citation>
    <scope>NUCLEOTIDE SEQUENCE</scope>
</reference>
<evidence type="ECO:0000313" key="6">
    <source>
        <dbReference type="EMBL" id="SSX34732.1"/>
    </source>
</evidence>
<dbReference type="Gene3D" id="3.50.50.60">
    <property type="entry name" value="FAD/NAD(P)-binding domain"/>
    <property type="match status" value="2"/>
</dbReference>
<dbReference type="PANTHER" id="PTHR11552">
    <property type="entry name" value="GLUCOSE-METHANOL-CHOLINE GMC OXIDOREDUCTASE"/>
    <property type="match status" value="1"/>
</dbReference>
<evidence type="ECO:0000259" key="4">
    <source>
        <dbReference type="PROSITE" id="PS00624"/>
    </source>
</evidence>
<dbReference type="EMBL" id="UFQT01003210">
    <property type="protein sequence ID" value="SSX34732.1"/>
    <property type="molecule type" value="Genomic_DNA"/>
</dbReference>
<dbReference type="OMA" id="YLDQWYA"/>